<accession>A0A9X1SZ35</accession>
<dbReference type="EMBL" id="JAJOMB010000005">
    <property type="protein sequence ID" value="MCD5311608.1"/>
    <property type="molecule type" value="Genomic_DNA"/>
</dbReference>
<evidence type="ECO:0000256" key="1">
    <source>
        <dbReference type="SAM" id="MobiDB-lite"/>
    </source>
</evidence>
<dbReference type="Proteomes" id="UP001138997">
    <property type="component" value="Unassembled WGS sequence"/>
</dbReference>
<gene>
    <name evidence="2" type="ORF">LR394_11900</name>
</gene>
<evidence type="ECO:0008006" key="4">
    <source>
        <dbReference type="Google" id="ProtNLM"/>
    </source>
</evidence>
<feature type="compositionally biased region" description="Basic and acidic residues" evidence="1">
    <location>
        <begin position="48"/>
        <end position="64"/>
    </location>
</feature>
<keyword evidence="3" id="KW-1185">Reference proteome</keyword>
<evidence type="ECO:0000313" key="2">
    <source>
        <dbReference type="EMBL" id="MCD5311608.1"/>
    </source>
</evidence>
<feature type="region of interest" description="Disordered" evidence="1">
    <location>
        <begin position="38"/>
        <end position="64"/>
    </location>
</feature>
<protein>
    <recommendedName>
        <fullName evidence="4">SPOR domain-containing protein</fullName>
    </recommendedName>
</protein>
<evidence type="ECO:0000313" key="3">
    <source>
        <dbReference type="Proteomes" id="UP001138997"/>
    </source>
</evidence>
<dbReference type="RefSeq" id="WP_231440975.1">
    <property type="nucleotide sequence ID" value="NZ_JAJOMB010000005.1"/>
</dbReference>
<reference evidence="2" key="1">
    <citation type="submission" date="2021-11" db="EMBL/GenBank/DDBJ databases">
        <title>Streptomyces corallinus and Kineosporia corallina sp. nov., two new coral-derived marine actinobacteria.</title>
        <authorList>
            <person name="Buangrab K."/>
            <person name="Sutthacheep M."/>
            <person name="Yeemin T."/>
            <person name="Harunari E."/>
            <person name="Igarashi Y."/>
            <person name="Sripreechasak P."/>
            <person name="Kanchanasin P."/>
            <person name="Tanasupawat S."/>
            <person name="Phongsopitanun W."/>
        </authorList>
    </citation>
    <scope>NUCLEOTIDE SEQUENCE</scope>
    <source>
        <strain evidence="2">JCM 31032</strain>
    </source>
</reference>
<organism evidence="2 3">
    <name type="scientific">Kineosporia babensis</name>
    <dbReference type="NCBI Taxonomy" id="499548"/>
    <lineage>
        <taxon>Bacteria</taxon>
        <taxon>Bacillati</taxon>
        <taxon>Actinomycetota</taxon>
        <taxon>Actinomycetes</taxon>
        <taxon>Kineosporiales</taxon>
        <taxon>Kineosporiaceae</taxon>
        <taxon>Kineosporia</taxon>
    </lineage>
</organism>
<dbReference type="AlphaFoldDB" id="A0A9X1SZ35"/>
<name>A0A9X1SZ35_9ACTN</name>
<proteinExistence type="predicted"/>
<comment type="caution">
    <text evidence="2">The sequence shown here is derived from an EMBL/GenBank/DDBJ whole genome shotgun (WGS) entry which is preliminary data.</text>
</comment>
<sequence>MSEGAQQYWYNLATNQVEVTDHKGQGKDVMGPYPTREAAEAALASAKSRTEAWDEEDRRWNDED</sequence>